<dbReference type="SUPFAM" id="SSF52540">
    <property type="entry name" value="P-loop containing nucleoside triphosphate hydrolases"/>
    <property type="match status" value="1"/>
</dbReference>
<evidence type="ECO:0000256" key="2">
    <source>
        <dbReference type="ARBA" id="ARBA00022448"/>
    </source>
</evidence>
<dbReference type="GO" id="GO:0015807">
    <property type="term" value="P:L-amino acid transport"/>
    <property type="evidence" value="ECO:0007669"/>
    <property type="project" value="TreeGrafter"/>
</dbReference>
<dbReference type="EMBL" id="OBML01000001">
    <property type="protein sequence ID" value="SOB90731.1"/>
    <property type="molecule type" value="Genomic_DNA"/>
</dbReference>
<dbReference type="Proteomes" id="UP000219331">
    <property type="component" value="Unassembled WGS sequence"/>
</dbReference>
<dbReference type="SMART" id="SM00382">
    <property type="entry name" value="AAA"/>
    <property type="match status" value="1"/>
</dbReference>
<dbReference type="InterPro" id="IPR003593">
    <property type="entry name" value="AAA+_ATPase"/>
</dbReference>
<dbReference type="PANTHER" id="PTHR43820">
    <property type="entry name" value="HIGH-AFFINITY BRANCHED-CHAIN AMINO ACID TRANSPORT ATP-BINDING PROTEIN LIVF"/>
    <property type="match status" value="1"/>
</dbReference>
<dbReference type="GO" id="GO:0016887">
    <property type="term" value="F:ATP hydrolysis activity"/>
    <property type="evidence" value="ECO:0007669"/>
    <property type="project" value="InterPro"/>
</dbReference>
<dbReference type="AlphaFoldDB" id="A0A285R9K1"/>
<sequence length="258" mass="26621">MTTAASAAPTAPLATRGLVAGYEPDLPIVKGIDFTLAPGEFVTVLGPNGAGKSTFVKAIAGLVPLHGGSLHLSGRDITGLPRHELVRQGLAFVPQTENIFATLTIRENLQVAAAILPKAERQQRIDAMLAAYPDLASRPGALAGGLSGGQRQMLATARALLVEPKVLILDEPSAGLSPKAVSEMFARLVEINRSGVPILLVEQNVRAALAIASRAVILVDGLLRHDAPAADLAADPDIGRLFLGAHADGVAPAGEGTR</sequence>
<evidence type="ECO:0000256" key="3">
    <source>
        <dbReference type="ARBA" id="ARBA00022741"/>
    </source>
</evidence>
<evidence type="ECO:0000259" key="6">
    <source>
        <dbReference type="PROSITE" id="PS50893"/>
    </source>
</evidence>
<dbReference type="PROSITE" id="PS50893">
    <property type="entry name" value="ABC_TRANSPORTER_2"/>
    <property type="match status" value="1"/>
</dbReference>
<keyword evidence="8" id="KW-1185">Reference proteome</keyword>
<keyword evidence="5" id="KW-0029">Amino-acid transport</keyword>
<keyword evidence="4 7" id="KW-0067">ATP-binding</keyword>
<dbReference type="RefSeq" id="WP_097173799.1">
    <property type="nucleotide sequence ID" value="NZ_OBML01000001.1"/>
</dbReference>
<dbReference type="Pfam" id="PF00005">
    <property type="entry name" value="ABC_tran"/>
    <property type="match status" value="1"/>
</dbReference>
<dbReference type="OrthoDB" id="9806149at2"/>
<evidence type="ECO:0000256" key="1">
    <source>
        <dbReference type="ARBA" id="ARBA00005417"/>
    </source>
</evidence>
<protein>
    <submittedName>
        <fullName evidence="7">Branched-chain amino acid transport system ATP-binding protein</fullName>
    </submittedName>
</protein>
<dbReference type="GO" id="GO:0015658">
    <property type="term" value="F:branched-chain amino acid transmembrane transporter activity"/>
    <property type="evidence" value="ECO:0007669"/>
    <property type="project" value="TreeGrafter"/>
</dbReference>
<dbReference type="Gene3D" id="3.40.50.300">
    <property type="entry name" value="P-loop containing nucleotide triphosphate hydrolases"/>
    <property type="match status" value="1"/>
</dbReference>
<dbReference type="GO" id="GO:0005524">
    <property type="term" value="F:ATP binding"/>
    <property type="evidence" value="ECO:0007669"/>
    <property type="project" value="UniProtKB-KW"/>
</dbReference>
<keyword evidence="3" id="KW-0547">Nucleotide-binding</keyword>
<dbReference type="InterPro" id="IPR003439">
    <property type="entry name" value="ABC_transporter-like_ATP-bd"/>
</dbReference>
<organism evidence="7 8">
    <name type="scientific">Stappia indica</name>
    <dbReference type="NCBI Taxonomy" id="538381"/>
    <lineage>
        <taxon>Bacteria</taxon>
        <taxon>Pseudomonadati</taxon>
        <taxon>Pseudomonadota</taxon>
        <taxon>Alphaproteobacteria</taxon>
        <taxon>Hyphomicrobiales</taxon>
        <taxon>Stappiaceae</taxon>
        <taxon>Stappia</taxon>
    </lineage>
</organism>
<evidence type="ECO:0000313" key="7">
    <source>
        <dbReference type="EMBL" id="SOB90731.1"/>
    </source>
</evidence>
<comment type="similarity">
    <text evidence="1">Belongs to the ABC transporter superfamily.</text>
</comment>
<proteinExistence type="inferred from homology"/>
<reference evidence="7 8" key="1">
    <citation type="submission" date="2017-08" db="EMBL/GenBank/DDBJ databases">
        <authorList>
            <person name="de Groot N.N."/>
        </authorList>
    </citation>
    <scope>NUCLEOTIDE SEQUENCE [LARGE SCALE GENOMIC DNA]</scope>
    <source>
        <strain evidence="7 8">USBA 352</strain>
    </source>
</reference>
<gene>
    <name evidence="7" type="ORF">SAMN05421512_101490</name>
</gene>
<evidence type="ECO:0000256" key="5">
    <source>
        <dbReference type="ARBA" id="ARBA00022970"/>
    </source>
</evidence>
<evidence type="ECO:0000313" key="8">
    <source>
        <dbReference type="Proteomes" id="UP000219331"/>
    </source>
</evidence>
<dbReference type="InterPro" id="IPR052156">
    <property type="entry name" value="BCAA_Transport_ATP-bd_LivF"/>
</dbReference>
<dbReference type="CDD" id="cd03224">
    <property type="entry name" value="ABC_TM1139_LivF_branched"/>
    <property type="match status" value="1"/>
</dbReference>
<dbReference type="STRING" id="538381.GCA_001696535_01617"/>
<dbReference type="PANTHER" id="PTHR43820:SF4">
    <property type="entry name" value="HIGH-AFFINITY BRANCHED-CHAIN AMINO ACID TRANSPORT ATP-BINDING PROTEIN LIVF"/>
    <property type="match status" value="1"/>
</dbReference>
<dbReference type="InterPro" id="IPR027417">
    <property type="entry name" value="P-loop_NTPase"/>
</dbReference>
<accession>A0A285R9K1</accession>
<feature type="domain" description="ABC transporter" evidence="6">
    <location>
        <begin position="13"/>
        <end position="245"/>
    </location>
</feature>
<name>A0A285R9K1_9HYPH</name>
<evidence type="ECO:0000256" key="4">
    <source>
        <dbReference type="ARBA" id="ARBA00022840"/>
    </source>
</evidence>
<keyword evidence="2" id="KW-0813">Transport</keyword>